<protein>
    <recommendedName>
        <fullName evidence="3">Response regulatory domain-containing protein</fullName>
    </recommendedName>
</protein>
<dbReference type="SUPFAM" id="SSF52172">
    <property type="entry name" value="CheY-like"/>
    <property type="match status" value="1"/>
</dbReference>
<proteinExistence type="predicted"/>
<evidence type="ECO:0000259" key="3">
    <source>
        <dbReference type="PROSITE" id="PS50110"/>
    </source>
</evidence>
<reference evidence="4 5" key="1">
    <citation type="submission" date="2019-11" db="EMBL/GenBank/DDBJ databases">
        <title>Comparative genomics of hydrocarbon-degrading Desulfosarcina strains.</title>
        <authorList>
            <person name="Watanabe M."/>
            <person name="Kojima H."/>
            <person name="Fukui M."/>
        </authorList>
    </citation>
    <scope>NUCLEOTIDE SEQUENCE [LARGE SCALE GENOMIC DNA]</scope>
    <source>
        <strain evidence="4 5">28bB2T</strain>
    </source>
</reference>
<dbReference type="PROSITE" id="PS50110">
    <property type="entry name" value="RESPONSE_REGULATORY"/>
    <property type="match status" value="1"/>
</dbReference>
<dbReference type="CDD" id="cd00156">
    <property type="entry name" value="REC"/>
    <property type="match status" value="1"/>
</dbReference>
<dbReference type="EMBL" id="AP021876">
    <property type="protein sequence ID" value="BBO83198.1"/>
    <property type="molecule type" value="Genomic_DNA"/>
</dbReference>
<dbReference type="InterPro" id="IPR050595">
    <property type="entry name" value="Bact_response_regulator"/>
</dbReference>
<dbReference type="PANTHER" id="PTHR44591:SF3">
    <property type="entry name" value="RESPONSE REGULATORY DOMAIN-CONTAINING PROTEIN"/>
    <property type="match status" value="1"/>
</dbReference>
<dbReference type="RefSeq" id="WP_173179594.1">
    <property type="nucleotide sequence ID" value="NZ_AP021876.1"/>
</dbReference>
<dbReference type="Pfam" id="PF00072">
    <property type="entry name" value="Response_reg"/>
    <property type="match status" value="1"/>
</dbReference>
<dbReference type="InterPro" id="IPR001789">
    <property type="entry name" value="Sig_transdc_resp-reg_receiver"/>
</dbReference>
<evidence type="ECO:0000313" key="4">
    <source>
        <dbReference type="EMBL" id="BBO83198.1"/>
    </source>
</evidence>
<feature type="modified residue" description="4-aspartylphosphate" evidence="2">
    <location>
        <position position="16"/>
    </location>
</feature>
<gene>
    <name evidence="4" type="ORF">DSCO28_37640</name>
</gene>
<dbReference type="InterPro" id="IPR011006">
    <property type="entry name" value="CheY-like_superfamily"/>
</dbReference>
<accession>A0A5K7ZSM0</accession>
<evidence type="ECO:0000256" key="2">
    <source>
        <dbReference type="PROSITE-ProRule" id="PRU00169"/>
    </source>
</evidence>
<organism evidence="4 5">
    <name type="scientific">Desulfosarcina ovata subsp. sediminis</name>
    <dbReference type="NCBI Taxonomy" id="885957"/>
    <lineage>
        <taxon>Bacteria</taxon>
        <taxon>Pseudomonadati</taxon>
        <taxon>Thermodesulfobacteriota</taxon>
        <taxon>Desulfobacteria</taxon>
        <taxon>Desulfobacterales</taxon>
        <taxon>Desulfosarcinaceae</taxon>
        <taxon>Desulfosarcina</taxon>
    </lineage>
</organism>
<evidence type="ECO:0000313" key="5">
    <source>
        <dbReference type="Proteomes" id="UP000425960"/>
    </source>
</evidence>
<dbReference type="GO" id="GO:0000160">
    <property type="term" value="P:phosphorelay signal transduction system"/>
    <property type="evidence" value="ECO:0007669"/>
    <property type="project" value="InterPro"/>
</dbReference>
<keyword evidence="1 2" id="KW-0597">Phosphoprotein</keyword>
<evidence type="ECO:0000256" key="1">
    <source>
        <dbReference type="ARBA" id="ARBA00022553"/>
    </source>
</evidence>
<dbReference type="PANTHER" id="PTHR44591">
    <property type="entry name" value="STRESS RESPONSE REGULATOR PROTEIN 1"/>
    <property type="match status" value="1"/>
</dbReference>
<dbReference type="KEGG" id="dov:DSCO28_37640"/>
<feature type="domain" description="Response regulatory" evidence="3">
    <location>
        <begin position="1"/>
        <end position="81"/>
    </location>
</feature>
<dbReference type="Gene3D" id="3.40.50.2300">
    <property type="match status" value="1"/>
</dbReference>
<dbReference type="AlphaFoldDB" id="A0A5K7ZSM0"/>
<name>A0A5K7ZSM0_9BACT</name>
<sequence>MTKVNTGGTYDLLVTDLLMPELNGYHLAQSIKNEMHDTKVIIMTGCHENDCLDMMASGWVDGWLFKPFGLKELRAMLQRLGLLKD</sequence>
<dbReference type="Proteomes" id="UP000425960">
    <property type="component" value="Chromosome"/>
</dbReference>